<dbReference type="Pfam" id="PF03466">
    <property type="entry name" value="LysR_substrate"/>
    <property type="match status" value="1"/>
</dbReference>
<keyword evidence="3" id="KW-0238">DNA-binding</keyword>
<feature type="domain" description="HTH lysR-type" evidence="5">
    <location>
        <begin position="1"/>
        <end position="53"/>
    </location>
</feature>
<accession>A0A084IPM1</accession>
<organism evidence="6 7">
    <name type="scientific">Salinisphaera hydrothermalis (strain C41B8)</name>
    <dbReference type="NCBI Taxonomy" id="1304275"/>
    <lineage>
        <taxon>Bacteria</taxon>
        <taxon>Pseudomonadati</taxon>
        <taxon>Pseudomonadota</taxon>
        <taxon>Gammaproteobacteria</taxon>
        <taxon>Salinisphaerales</taxon>
        <taxon>Salinisphaeraceae</taxon>
        <taxon>Salinisphaera</taxon>
    </lineage>
</organism>
<evidence type="ECO:0000256" key="3">
    <source>
        <dbReference type="ARBA" id="ARBA00023125"/>
    </source>
</evidence>
<dbReference type="EMBL" id="APNK01000003">
    <property type="protein sequence ID" value="KEZ78655.1"/>
    <property type="molecule type" value="Genomic_DNA"/>
</dbReference>
<dbReference type="GO" id="GO:0006351">
    <property type="term" value="P:DNA-templated transcription"/>
    <property type="evidence" value="ECO:0007669"/>
    <property type="project" value="TreeGrafter"/>
</dbReference>
<proteinExistence type="inferred from homology"/>
<comment type="caution">
    <text evidence="6">The sequence shown here is derived from an EMBL/GenBank/DDBJ whole genome shotgun (WGS) entry which is preliminary data.</text>
</comment>
<evidence type="ECO:0000313" key="7">
    <source>
        <dbReference type="Proteomes" id="UP000028302"/>
    </source>
</evidence>
<dbReference type="InterPro" id="IPR036388">
    <property type="entry name" value="WH-like_DNA-bd_sf"/>
</dbReference>
<sequence length="291" mass="31926">MQLFVRIVERRSFTAAANDLDMSRSAASEAIAGLERRIGRRLLQRTTRHVAPTPEGEAYYQRCADILAEIEAAESAAADATPRGLLTVDLHCTLARHFLLPRLPAFLQRYPELKLHIGEGDRLVDLVREGVDCVVRAGTPRDSDLIARRVGLLPEALVASPAYLADRPRPTRPAELAAHALIGFVSSATGQVLPLEFRDAGRVVEVRPSTRLTVASADTAAELARLGLGLVQAPRYRFEADLAAGRLIELLPEFAPDPTPVSVLYPERRQLSPRVRVFADWVAECFASPEI</sequence>
<dbReference type="Gene3D" id="3.40.190.290">
    <property type="match status" value="1"/>
</dbReference>
<dbReference type="PANTHER" id="PTHR30537">
    <property type="entry name" value="HTH-TYPE TRANSCRIPTIONAL REGULATOR"/>
    <property type="match status" value="1"/>
</dbReference>
<keyword evidence="7" id="KW-1185">Reference proteome</keyword>
<dbReference type="CDD" id="cd08472">
    <property type="entry name" value="PBP2_CrgA_like_3"/>
    <property type="match status" value="1"/>
</dbReference>
<evidence type="ECO:0000256" key="2">
    <source>
        <dbReference type="ARBA" id="ARBA00023015"/>
    </source>
</evidence>
<protein>
    <submittedName>
        <fullName evidence="6">LysR family transcriptional regulator</fullName>
    </submittedName>
</protein>
<comment type="similarity">
    <text evidence="1">Belongs to the LysR transcriptional regulatory family.</text>
</comment>
<dbReference type="InterPro" id="IPR036390">
    <property type="entry name" value="WH_DNA-bd_sf"/>
</dbReference>
<evidence type="ECO:0000313" key="6">
    <source>
        <dbReference type="EMBL" id="KEZ78655.1"/>
    </source>
</evidence>
<dbReference type="PANTHER" id="PTHR30537:SF72">
    <property type="entry name" value="LYSR FAMILY TRANSCRIPTIONAL REGULATOR"/>
    <property type="match status" value="1"/>
</dbReference>
<dbReference type="GO" id="GO:0003700">
    <property type="term" value="F:DNA-binding transcription factor activity"/>
    <property type="evidence" value="ECO:0007669"/>
    <property type="project" value="InterPro"/>
</dbReference>
<dbReference type="eggNOG" id="COG0583">
    <property type="taxonomic scope" value="Bacteria"/>
</dbReference>
<dbReference type="InterPro" id="IPR005119">
    <property type="entry name" value="LysR_subst-bd"/>
</dbReference>
<evidence type="ECO:0000259" key="5">
    <source>
        <dbReference type="PROSITE" id="PS50931"/>
    </source>
</evidence>
<dbReference type="AlphaFoldDB" id="A0A084IPM1"/>
<dbReference type="Pfam" id="PF00126">
    <property type="entry name" value="HTH_1"/>
    <property type="match status" value="1"/>
</dbReference>
<dbReference type="SUPFAM" id="SSF46785">
    <property type="entry name" value="Winged helix' DNA-binding domain"/>
    <property type="match status" value="1"/>
</dbReference>
<dbReference type="Proteomes" id="UP000028302">
    <property type="component" value="Unassembled WGS sequence"/>
</dbReference>
<dbReference type="InterPro" id="IPR058163">
    <property type="entry name" value="LysR-type_TF_proteobact-type"/>
</dbReference>
<dbReference type="PATRIC" id="fig|1304275.5.peg.717"/>
<dbReference type="Gene3D" id="1.10.10.10">
    <property type="entry name" value="Winged helix-like DNA-binding domain superfamily/Winged helix DNA-binding domain"/>
    <property type="match status" value="1"/>
</dbReference>
<keyword evidence="4" id="KW-0804">Transcription</keyword>
<evidence type="ECO:0000256" key="1">
    <source>
        <dbReference type="ARBA" id="ARBA00009437"/>
    </source>
</evidence>
<evidence type="ECO:0000256" key="4">
    <source>
        <dbReference type="ARBA" id="ARBA00023163"/>
    </source>
</evidence>
<dbReference type="SUPFAM" id="SSF53850">
    <property type="entry name" value="Periplasmic binding protein-like II"/>
    <property type="match status" value="1"/>
</dbReference>
<name>A0A084IPM1_SALHC</name>
<gene>
    <name evidence="6" type="ORF">C41B8_03531</name>
</gene>
<dbReference type="GO" id="GO:0043565">
    <property type="term" value="F:sequence-specific DNA binding"/>
    <property type="evidence" value="ECO:0007669"/>
    <property type="project" value="TreeGrafter"/>
</dbReference>
<keyword evidence="2" id="KW-0805">Transcription regulation</keyword>
<dbReference type="STRING" id="1304275.C41B8_03531"/>
<dbReference type="FunFam" id="1.10.10.10:FF:000001">
    <property type="entry name" value="LysR family transcriptional regulator"/>
    <property type="match status" value="1"/>
</dbReference>
<dbReference type="InterPro" id="IPR000847">
    <property type="entry name" value="LysR_HTH_N"/>
</dbReference>
<reference evidence="6 7" key="1">
    <citation type="submission" date="2013-03" db="EMBL/GenBank/DDBJ databases">
        <title>Salinisphaera hydrothermalis C41B8 Genome Sequencing.</title>
        <authorList>
            <person name="Li C."/>
            <person name="Lai Q."/>
            <person name="Shao Z."/>
        </authorList>
    </citation>
    <scope>NUCLEOTIDE SEQUENCE [LARGE SCALE GENOMIC DNA]</scope>
    <source>
        <strain evidence="6 7">C41B8</strain>
    </source>
</reference>
<dbReference type="PROSITE" id="PS50931">
    <property type="entry name" value="HTH_LYSR"/>
    <property type="match status" value="1"/>
</dbReference>